<dbReference type="STRING" id="1423740.FC36_GL000029"/>
<evidence type="ECO:0000313" key="10">
    <source>
        <dbReference type="EMBL" id="KRL80279.1"/>
    </source>
</evidence>
<feature type="transmembrane region" description="Helical" evidence="7">
    <location>
        <begin position="211"/>
        <end position="228"/>
    </location>
</feature>
<dbReference type="Proteomes" id="UP000051048">
    <property type="component" value="Unassembled WGS sequence"/>
</dbReference>
<evidence type="ECO:0000256" key="6">
    <source>
        <dbReference type="ARBA" id="ARBA00023136"/>
    </source>
</evidence>
<evidence type="ECO:0000256" key="8">
    <source>
        <dbReference type="SAM" id="SignalP"/>
    </source>
</evidence>
<feature type="domain" description="Major facilitator superfamily (MFS) profile" evidence="9">
    <location>
        <begin position="1"/>
        <end position="386"/>
    </location>
</feature>
<evidence type="ECO:0000256" key="3">
    <source>
        <dbReference type="ARBA" id="ARBA00022475"/>
    </source>
</evidence>
<gene>
    <name evidence="10" type="ORF">FC36_GL000029</name>
</gene>
<reference evidence="10 11" key="1">
    <citation type="journal article" date="2015" name="Genome Announc.">
        <title>Expanding the biotechnology potential of lactobacilli through comparative genomics of 213 strains and associated genera.</title>
        <authorList>
            <person name="Sun Z."/>
            <person name="Harris H.M."/>
            <person name="McCann A."/>
            <person name="Guo C."/>
            <person name="Argimon S."/>
            <person name="Zhang W."/>
            <person name="Yang X."/>
            <person name="Jeffery I.B."/>
            <person name="Cooney J.C."/>
            <person name="Kagawa T.F."/>
            <person name="Liu W."/>
            <person name="Song Y."/>
            <person name="Salvetti E."/>
            <person name="Wrobel A."/>
            <person name="Rasinkangas P."/>
            <person name="Parkhill J."/>
            <person name="Rea M.C."/>
            <person name="O'Sullivan O."/>
            <person name="Ritari J."/>
            <person name="Douillard F.P."/>
            <person name="Paul Ross R."/>
            <person name="Yang R."/>
            <person name="Briner A.E."/>
            <person name="Felis G.E."/>
            <person name="de Vos W.M."/>
            <person name="Barrangou R."/>
            <person name="Klaenhammer T.R."/>
            <person name="Caufield P.W."/>
            <person name="Cui Y."/>
            <person name="Zhang H."/>
            <person name="O'Toole P.W."/>
        </authorList>
    </citation>
    <scope>NUCLEOTIDE SEQUENCE [LARGE SCALE GENOMIC DNA]</scope>
    <source>
        <strain evidence="10 11">DSM 15833</strain>
    </source>
</reference>
<dbReference type="AlphaFoldDB" id="A0A0R1TGH3"/>
<name>A0A0R1TGH3_9LACO</name>
<sequence>MPKKFTFFTLIALFNLAANYAHPVTPTYFKLLGLNDAMFGIAFAMMSLGMFAFSPFFGQITSTIHNKTAMAWGSVGYALAQILFSFGHYAGIILIGRLLAGIACAAFFVGVLAYITEHSATNQVGTNLTLNVTVQTVFSAGGYFIGGVLGQVNLNLTFLLQIGQLALAGLLMGLFLDKDAHLEQLNRHQLKRQANPLTAFLEGKEFITAKLALLFGLSIVFYLGYTAFDQSFNYYLKDFYNLPSSVNGFFKGGVGLLSLILNLTLCLYLINQTKVSASLRAVLGFSAVLIIGVLFSPNLMIFLALALVFYGVYALTVPLIQELITQAAQEETRNQVLGFYQATQSLGMIIGALMAGFLYDFSAQAPFFFALVCFLLAGGATLQIKG</sequence>
<proteinExistence type="predicted"/>
<keyword evidence="6 7" id="KW-0472">Membrane</keyword>
<feature type="transmembrane region" description="Helical" evidence="7">
    <location>
        <begin position="128"/>
        <end position="146"/>
    </location>
</feature>
<protein>
    <submittedName>
        <fullName evidence="10">Transporter, major facilitator family protein</fullName>
    </submittedName>
</protein>
<evidence type="ECO:0000313" key="11">
    <source>
        <dbReference type="Proteomes" id="UP000051048"/>
    </source>
</evidence>
<keyword evidence="3" id="KW-1003">Cell membrane</keyword>
<feature type="transmembrane region" description="Helical" evidence="7">
    <location>
        <begin position="301"/>
        <end position="324"/>
    </location>
</feature>
<feature type="transmembrane region" description="Helical" evidence="7">
    <location>
        <begin position="158"/>
        <end position="176"/>
    </location>
</feature>
<dbReference type="SUPFAM" id="SSF103473">
    <property type="entry name" value="MFS general substrate transporter"/>
    <property type="match status" value="1"/>
</dbReference>
<dbReference type="InterPro" id="IPR020846">
    <property type="entry name" value="MFS_dom"/>
</dbReference>
<comment type="subcellular location">
    <subcellularLocation>
        <location evidence="1">Cell membrane</location>
        <topology evidence="1">Multi-pass membrane protein</topology>
    </subcellularLocation>
</comment>
<evidence type="ECO:0000256" key="4">
    <source>
        <dbReference type="ARBA" id="ARBA00022692"/>
    </source>
</evidence>
<feature type="transmembrane region" description="Helical" evidence="7">
    <location>
        <begin position="277"/>
        <end position="295"/>
    </location>
</feature>
<feature type="chain" id="PRO_5038574504" evidence="8">
    <location>
        <begin position="24"/>
        <end position="386"/>
    </location>
</feature>
<dbReference type="PANTHER" id="PTHR43124:SF3">
    <property type="entry name" value="CHLORAMPHENICOL EFFLUX PUMP RV0191"/>
    <property type="match status" value="1"/>
</dbReference>
<dbReference type="PANTHER" id="PTHR43124">
    <property type="entry name" value="PURINE EFFLUX PUMP PBUE"/>
    <property type="match status" value="1"/>
</dbReference>
<accession>A0A0R1TGH3</accession>
<dbReference type="OrthoDB" id="9793283at2"/>
<feature type="transmembrane region" description="Helical" evidence="7">
    <location>
        <begin position="248"/>
        <end position="270"/>
    </location>
</feature>
<evidence type="ECO:0000256" key="7">
    <source>
        <dbReference type="SAM" id="Phobius"/>
    </source>
</evidence>
<keyword evidence="5 7" id="KW-1133">Transmembrane helix</keyword>
<dbReference type="PROSITE" id="PS50850">
    <property type="entry name" value="MFS"/>
    <property type="match status" value="1"/>
</dbReference>
<evidence type="ECO:0000256" key="5">
    <source>
        <dbReference type="ARBA" id="ARBA00022989"/>
    </source>
</evidence>
<comment type="caution">
    <text evidence="10">The sequence shown here is derived from an EMBL/GenBank/DDBJ whole genome shotgun (WGS) entry which is preliminary data.</text>
</comment>
<dbReference type="InterPro" id="IPR050189">
    <property type="entry name" value="MFS_Efflux_Transporters"/>
</dbReference>
<evidence type="ECO:0000259" key="9">
    <source>
        <dbReference type="PROSITE" id="PS50850"/>
    </source>
</evidence>
<keyword evidence="4 7" id="KW-0812">Transmembrane</keyword>
<dbReference type="RefSeq" id="WP_056986760.1">
    <property type="nucleotide sequence ID" value="NZ_AZFH01000066.1"/>
</dbReference>
<keyword evidence="8" id="KW-0732">Signal</keyword>
<feature type="transmembrane region" description="Helical" evidence="7">
    <location>
        <begin position="365"/>
        <end position="384"/>
    </location>
</feature>
<dbReference type="InterPro" id="IPR036259">
    <property type="entry name" value="MFS_trans_sf"/>
</dbReference>
<feature type="signal peptide" evidence="8">
    <location>
        <begin position="1"/>
        <end position="23"/>
    </location>
</feature>
<feature type="transmembrane region" description="Helical" evidence="7">
    <location>
        <begin position="336"/>
        <end position="359"/>
    </location>
</feature>
<evidence type="ECO:0000256" key="1">
    <source>
        <dbReference type="ARBA" id="ARBA00004651"/>
    </source>
</evidence>
<feature type="transmembrane region" description="Helical" evidence="7">
    <location>
        <begin position="92"/>
        <end position="116"/>
    </location>
</feature>
<organism evidence="10 11">
    <name type="scientific">Ligilactobacillus equi DSM 15833 = JCM 10991</name>
    <dbReference type="NCBI Taxonomy" id="1423740"/>
    <lineage>
        <taxon>Bacteria</taxon>
        <taxon>Bacillati</taxon>
        <taxon>Bacillota</taxon>
        <taxon>Bacilli</taxon>
        <taxon>Lactobacillales</taxon>
        <taxon>Lactobacillaceae</taxon>
        <taxon>Ligilactobacillus</taxon>
    </lineage>
</organism>
<dbReference type="EMBL" id="AZFH01000066">
    <property type="protein sequence ID" value="KRL80279.1"/>
    <property type="molecule type" value="Genomic_DNA"/>
</dbReference>
<dbReference type="GO" id="GO:0005886">
    <property type="term" value="C:plasma membrane"/>
    <property type="evidence" value="ECO:0007669"/>
    <property type="project" value="UniProtKB-SubCell"/>
</dbReference>
<dbReference type="InterPro" id="IPR011701">
    <property type="entry name" value="MFS"/>
</dbReference>
<dbReference type="Pfam" id="PF07690">
    <property type="entry name" value="MFS_1"/>
    <property type="match status" value="1"/>
</dbReference>
<feature type="transmembrane region" description="Helical" evidence="7">
    <location>
        <begin position="69"/>
        <end position="86"/>
    </location>
</feature>
<dbReference type="GO" id="GO:0022857">
    <property type="term" value="F:transmembrane transporter activity"/>
    <property type="evidence" value="ECO:0007669"/>
    <property type="project" value="InterPro"/>
</dbReference>
<feature type="transmembrane region" description="Helical" evidence="7">
    <location>
        <begin position="37"/>
        <end position="57"/>
    </location>
</feature>
<evidence type="ECO:0000256" key="2">
    <source>
        <dbReference type="ARBA" id="ARBA00022448"/>
    </source>
</evidence>
<dbReference type="PATRIC" id="fig|1423740.3.peg.32"/>
<dbReference type="Gene3D" id="1.20.1250.20">
    <property type="entry name" value="MFS general substrate transporter like domains"/>
    <property type="match status" value="1"/>
</dbReference>
<keyword evidence="2" id="KW-0813">Transport</keyword>